<evidence type="ECO:0000259" key="5">
    <source>
        <dbReference type="PROSITE" id="PS50089"/>
    </source>
</evidence>
<proteinExistence type="predicted"/>
<dbReference type="AlphaFoldDB" id="A0A821NZ80"/>
<gene>
    <name evidence="6" type="ORF">TOA249_LOCUS23107</name>
</gene>
<reference evidence="6" key="1">
    <citation type="submission" date="2021-02" db="EMBL/GenBank/DDBJ databases">
        <authorList>
            <person name="Nowell W R."/>
        </authorList>
    </citation>
    <scope>NUCLEOTIDE SEQUENCE</scope>
</reference>
<feature type="domain" description="RING-type" evidence="5">
    <location>
        <begin position="71"/>
        <end position="116"/>
    </location>
</feature>
<keyword evidence="2 4" id="KW-0863">Zinc-finger</keyword>
<keyword evidence="1" id="KW-0479">Metal-binding</keyword>
<dbReference type="SMART" id="SM00184">
    <property type="entry name" value="RING"/>
    <property type="match status" value="1"/>
</dbReference>
<dbReference type="GO" id="GO:0043161">
    <property type="term" value="P:proteasome-mediated ubiquitin-dependent protein catabolic process"/>
    <property type="evidence" value="ECO:0007669"/>
    <property type="project" value="TreeGrafter"/>
</dbReference>
<sequence>MDSILKCIDDVDDNVLVLEQIWYETYWTRFTQFLGYCVEKVVGKGNPLSELYRLTTKLKGEIPITIHYDECSICLELIVEVSNEPGTVCITKCNHIFHHACLARWFKILKECPNCQANLQSIPERMLARGIELQQIADPLKPAQSSVERIQKILKRSLQLDTAIHELPTDASLVAEHKTDESPRIEHKTDESSRAPICTPFWAMPSGVQGTNLTYAGANTLISGNLSRSGCVLLQASTSNVDNIIFDVGSALNIANGGCNQHFALSVINILYDGAFRPICVTYDSTISELCVYLDLLSPTCLTRTNPVYNIGLGDVRIGWWPDLNRQFVATRGGLIQLLSLFNTAINQSCVTYEYNTQIIFVG</sequence>
<accession>A0A821NZ80</accession>
<organism evidence="6 7">
    <name type="scientific">Rotaria socialis</name>
    <dbReference type="NCBI Taxonomy" id="392032"/>
    <lineage>
        <taxon>Eukaryota</taxon>
        <taxon>Metazoa</taxon>
        <taxon>Spiralia</taxon>
        <taxon>Gnathifera</taxon>
        <taxon>Rotifera</taxon>
        <taxon>Eurotatoria</taxon>
        <taxon>Bdelloidea</taxon>
        <taxon>Philodinida</taxon>
        <taxon>Philodinidae</taxon>
        <taxon>Rotaria</taxon>
    </lineage>
</organism>
<evidence type="ECO:0000313" key="6">
    <source>
        <dbReference type="EMBL" id="CAF4796969.1"/>
    </source>
</evidence>
<comment type="caution">
    <text evidence="6">The sequence shown here is derived from an EMBL/GenBank/DDBJ whole genome shotgun (WGS) entry which is preliminary data.</text>
</comment>
<dbReference type="InterPro" id="IPR001841">
    <property type="entry name" value="Znf_RING"/>
</dbReference>
<evidence type="ECO:0000313" key="7">
    <source>
        <dbReference type="Proteomes" id="UP000663838"/>
    </source>
</evidence>
<name>A0A821NZ80_9BILA</name>
<dbReference type="GO" id="GO:0008270">
    <property type="term" value="F:zinc ion binding"/>
    <property type="evidence" value="ECO:0007669"/>
    <property type="project" value="UniProtKB-KW"/>
</dbReference>
<dbReference type="EMBL" id="CAJOBS010002177">
    <property type="protein sequence ID" value="CAF4796969.1"/>
    <property type="molecule type" value="Genomic_DNA"/>
</dbReference>
<dbReference type="Gene3D" id="3.30.40.10">
    <property type="entry name" value="Zinc/RING finger domain, C3HC4 (zinc finger)"/>
    <property type="match status" value="1"/>
</dbReference>
<dbReference type="InterPro" id="IPR050731">
    <property type="entry name" value="HRD1_E3_ubiq-ligases"/>
</dbReference>
<dbReference type="InterPro" id="IPR013083">
    <property type="entry name" value="Znf_RING/FYVE/PHD"/>
</dbReference>
<protein>
    <recommendedName>
        <fullName evidence="5">RING-type domain-containing protein</fullName>
    </recommendedName>
</protein>
<dbReference type="Proteomes" id="UP000663838">
    <property type="component" value="Unassembled WGS sequence"/>
</dbReference>
<dbReference type="PANTHER" id="PTHR22763">
    <property type="entry name" value="RING ZINC FINGER PROTEIN"/>
    <property type="match status" value="1"/>
</dbReference>
<dbReference type="GO" id="GO:0012505">
    <property type="term" value="C:endomembrane system"/>
    <property type="evidence" value="ECO:0007669"/>
    <property type="project" value="TreeGrafter"/>
</dbReference>
<dbReference type="Pfam" id="PF13639">
    <property type="entry name" value="zf-RING_2"/>
    <property type="match status" value="1"/>
</dbReference>
<dbReference type="PANTHER" id="PTHR22763:SF162">
    <property type="entry name" value="TRANSMEMBRANE E3 UBIQUITIN-PROTEIN LIGASE 1"/>
    <property type="match status" value="1"/>
</dbReference>
<keyword evidence="3" id="KW-0862">Zinc</keyword>
<evidence type="ECO:0000256" key="2">
    <source>
        <dbReference type="ARBA" id="ARBA00022771"/>
    </source>
</evidence>
<evidence type="ECO:0000256" key="4">
    <source>
        <dbReference type="PROSITE-ProRule" id="PRU00175"/>
    </source>
</evidence>
<dbReference type="SUPFAM" id="SSF57850">
    <property type="entry name" value="RING/U-box"/>
    <property type="match status" value="1"/>
</dbReference>
<dbReference type="GO" id="GO:0061630">
    <property type="term" value="F:ubiquitin protein ligase activity"/>
    <property type="evidence" value="ECO:0007669"/>
    <property type="project" value="TreeGrafter"/>
</dbReference>
<evidence type="ECO:0000256" key="3">
    <source>
        <dbReference type="ARBA" id="ARBA00022833"/>
    </source>
</evidence>
<dbReference type="PROSITE" id="PS50089">
    <property type="entry name" value="ZF_RING_2"/>
    <property type="match status" value="1"/>
</dbReference>
<evidence type="ECO:0000256" key="1">
    <source>
        <dbReference type="ARBA" id="ARBA00022723"/>
    </source>
</evidence>